<proteinExistence type="inferred from homology"/>
<dbReference type="AlphaFoldDB" id="A0A3D9LG48"/>
<keyword evidence="12" id="KW-1185">Reference proteome</keyword>
<organism evidence="11 12">
    <name type="scientific">Citricoccus muralis</name>
    <dbReference type="NCBI Taxonomy" id="169134"/>
    <lineage>
        <taxon>Bacteria</taxon>
        <taxon>Bacillati</taxon>
        <taxon>Actinomycetota</taxon>
        <taxon>Actinomycetes</taxon>
        <taxon>Micrococcales</taxon>
        <taxon>Micrococcaceae</taxon>
        <taxon>Citricoccus</taxon>
    </lineage>
</organism>
<evidence type="ECO:0000256" key="6">
    <source>
        <dbReference type="ARBA" id="ARBA00023136"/>
    </source>
</evidence>
<dbReference type="InterPro" id="IPR003918">
    <property type="entry name" value="NADH_UbQ_OxRdtase"/>
</dbReference>
<dbReference type="InterPro" id="IPR050586">
    <property type="entry name" value="CPA3_Na-H_Antiporter_D"/>
</dbReference>
<feature type="transmembrane region" description="Helical" evidence="9">
    <location>
        <begin position="508"/>
        <end position="531"/>
    </location>
</feature>
<feature type="transmembrane region" description="Helical" evidence="9">
    <location>
        <begin position="34"/>
        <end position="56"/>
    </location>
</feature>
<feature type="transmembrane region" description="Helical" evidence="9">
    <location>
        <begin position="81"/>
        <end position="102"/>
    </location>
</feature>
<feature type="domain" description="NADH:quinone oxidoreductase/Mrp antiporter transmembrane" evidence="10">
    <location>
        <begin position="134"/>
        <end position="420"/>
    </location>
</feature>
<feature type="transmembrane region" description="Helical" evidence="9">
    <location>
        <begin position="243"/>
        <end position="264"/>
    </location>
</feature>
<comment type="similarity">
    <text evidence="2">Belongs to the CPA3 antiporters (TC 2.A.63) subunit D family.</text>
</comment>
<evidence type="ECO:0000256" key="1">
    <source>
        <dbReference type="ARBA" id="ARBA00004651"/>
    </source>
</evidence>
<dbReference type="RefSeq" id="WP_115932084.1">
    <property type="nucleotide sequence ID" value="NZ_QREH01000001.1"/>
</dbReference>
<feature type="transmembrane region" description="Helical" evidence="9">
    <location>
        <begin position="140"/>
        <end position="158"/>
    </location>
</feature>
<dbReference type="GO" id="GO:0005886">
    <property type="term" value="C:plasma membrane"/>
    <property type="evidence" value="ECO:0007669"/>
    <property type="project" value="UniProtKB-SubCell"/>
</dbReference>
<evidence type="ECO:0000256" key="7">
    <source>
        <dbReference type="RuleBase" id="RU000320"/>
    </source>
</evidence>
<feature type="transmembrane region" description="Helical" evidence="9">
    <location>
        <begin position="114"/>
        <end position="134"/>
    </location>
</feature>
<evidence type="ECO:0000256" key="5">
    <source>
        <dbReference type="ARBA" id="ARBA00022989"/>
    </source>
</evidence>
<dbReference type="PANTHER" id="PTHR42703:SF1">
    <property type="entry name" value="NA(+)_H(+) ANTIPORTER SUBUNIT D1"/>
    <property type="match status" value="1"/>
</dbReference>
<dbReference type="GO" id="GO:0042773">
    <property type="term" value="P:ATP synthesis coupled electron transport"/>
    <property type="evidence" value="ECO:0007669"/>
    <property type="project" value="InterPro"/>
</dbReference>
<sequence length="604" mass="63572">MDLDIVSLAPLAVLLPILGAALAFVLVRRPKAQIATTVTTITLTLLLECLLLAATWDTGAVAVFLGGWEAPWGITMVVDRFSALMLVVSSAIVLAVLIYASAQGITDQDQGGPVSIFHPTFLILVAGVSNAFLAGDLFNLYVGFEILLTASYVLLTLGGTGPRIRAGVTYVVVSVISSVLFLIAIAMIYGATGTINMADVAVKIAELDPDVQMVLHVMLLVGFGIKAAVFPLSFWLPDSYPTAPAPVTAVFAGLLTKVGVYAIIRTETLLFPGDRVNSLLLWVALLTMIVGILGALAQNDIKRVLSFTLVSHIGFMIFGVAMASVLGLGATVFYVVHHITVQTGLFLVTGLIEQRAGSANIDRLGGMAKISPLIAILFFIPAMNLGGIPPFSGFLAKVGLIQAGVGADHGMAWALVAASAVTSLLTLLVMVRVWTRSFWRRVEDVEHPPAKLVLALEETEARRAGRSARAVAVETQTKTATHAGTKILTKTQTKTPTKIAKGPARGMVYPTIALVAFGLAFTVFAGPLYAFSDRAATDMLLRTPYIEAVLGPEAAAQAERDLGGLEERGIHVPDQDNSGPGVLDSIPGDSEGHDVGDSTEGGQP</sequence>
<feature type="transmembrane region" description="Helical" evidence="9">
    <location>
        <begin position="373"/>
        <end position="391"/>
    </location>
</feature>
<feature type="transmembrane region" description="Helical" evidence="9">
    <location>
        <begin position="304"/>
        <end position="326"/>
    </location>
</feature>
<dbReference type="EMBL" id="QREH01000001">
    <property type="protein sequence ID" value="REE04093.1"/>
    <property type="molecule type" value="Genomic_DNA"/>
</dbReference>
<dbReference type="PRINTS" id="PR01437">
    <property type="entry name" value="NUOXDRDTASE4"/>
</dbReference>
<dbReference type="GO" id="GO:0008137">
    <property type="term" value="F:NADH dehydrogenase (ubiquinone) activity"/>
    <property type="evidence" value="ECO:0007669"/>
    <property type="project" value="InterPro"/>
</dbReference>
<feature type="transmembrane region" description="Helical" evidence="9">
    <location>
        <begin position="170"/>
        <end position="191"/>
    </location>
</feature>
<feature type="transmembrane region" description="Helical" evidence="9">
    <location>
        <begin position="6"/>
        <end position="27"/>
    </location>
</feature>
<evidence type="ECO:0000313" key="12">
    <source>
        <dbReference type="Proteomes" id="UP000256727"/>
    </source>
</evidence>
<keyword evidence="5 9" id="KW-1133">Transmembrane helix</keyword>
<feature type="transmembrane region" description="Helical" evidence="9">
    <location>
        <begin position="211"/>
        <end position="236"/>
    </location>
</feature>
<comment type="caution">
    <text evidence="11">The sequence shown here is derived from an EMBL/GenBank/DDBJ whole genome shotgun (WGS) entry which is preliminary data.</text>
</comment>
<feature type="compositionally biased region" description="Basic and acidic residues" evidence="8">
    <location>
        <begin position="560"/>
        <end position="574"/>
    </location>
</feature>
<reference evidence="11 12" key="1">
    <citation type="submission" date="2018-07" db="EMBL/GenBank/DDBJ databases">
        <title>Sequencing the genomes of 1000 actinobacteria strains.</title>
        <authorList>
            <person name="Klenk H.-P."/>
        </authorList>
    </citation>
    <scope>NUCLEOTIDE SEQUENCE [LARGE SCALE GENOMIC DNA]</scope>
    <source>
        <strain evidence="11 12">DSM 14442</strain>
    </source>
</reference>
<name>A0A3D9LG48_9MICC</name>
<evidence type="ECO:0000256" key="8">
    <source>
        <dbReference type="SAM" id="MobiDB-lite"/>
    </source>
</evidence>
<dbReference type="InterPro" id="IPR001750">
    <property type="entry name" value="ND/Mrp_TM"/>
</dbReference>
<evidence type="ECO:0000256" key="2">
    <source>
        <dbReference type="ARBA" id="ARBA00005346"/>
    </source>
</evidence>
<feature type="transmembrane region" description="Helical" evidence="9">
    <location>
        <begin position="279"/>
        <end position="297"/>
    </location>
</feature>
<keyword evidence="4 7" id="KW-0812">Transmembrane</keyword>
<protein>
    <submittedName>
        <fullName evidence="11">Multisubunit sodium/proton antiporter MrpD subunit</fullName>
    </submittedName>
</protein>
<evidence type="ECO:0000259" key="10">
    <source>
        <dbReference type="Pfam" id="PF00361"/>
    </source>
</evidence>
<dbReference type="OrthoDB" id="9768329at2"/>
<evidence type="ECO:0000256" key="3">
    <source>
        <dbReference type="ARBA" id="ARBA00022475"/>
    </source>
</evidence>
<dbReference type="PANTHER" id="PTHR42703">
    <property type="entry name" value="NADH DEHYDROGENASE"/>
    <property type="match status" value="1"/>
</dbReference>
<dbReference type="Proteomes" id="UP000256727">
    <property type="component" value="Unassembled WGS sequence"/>
</dbReference>
<feature type="transmembrane region" description="Helical" evidence="9">
    <location>
        <begin position="411"/>
        <end position="431"/>
    </location>
</feature>
<feature type="region of interest" description="Disordered" evidence="8">
    <location>
        <begin position="560"/>
        <end position="604"/>
    </location>
</feature>
<comment type="subcellular location">
    <subcellularLocation>
        <location evidence="1">Cell membrane</location>
        <topology evidence="1">Multi-pass membrane protein</topology>
    </subcellularLocation>
    <subcellularLocation>
        <location evidence="7">Membrane</location>
        <topology evidence="7">Multi-pass membrane protein</topology>
    </subcellularLocation>
</comment>
<dbReference type="Pfam" id="PF00361">
    <property type="entry name" value="Proton_antipo_M"/>
    <property type="match status" value="1"/>
</dbReference>
<feature type="transmembrane region" description="Helical" evidence="9">
    <location>
        <begin position="332"/>
        <end position="352"/>
    </location>
</feature>
<evidence type="ECO:0000313" key="11">
    <source>
        <dbReference type="EMBL" id="REE04093.1"/>
    </source>
</evidence>
<evidence type="ECO:0000256" key="9">
    <source>
        <dbReference type="SAM" id="Phobius"/>
    </source>
</evidence>
<keyword evidence="6 9" id="KW-0472">Membrane</keyword>
<evidence type="ECO:0000256" key="4">
    <source>
        <dbReference type="ARBA" id="ARBA00022692"/>
    </source>
</evidence>
<gene>
    <name evidence="11" type="ORF">C8E99_1918</name>
</gene>
<dbReference type="NCBIfam" id="NF009308">
    <property type="entry name" value="PRK12665.1"/>
    <property type="match status" value="1"/>
</dbReference>
<keyword evidence="3" id="KW-1003">Cell membrane</keyword>
<accession>A0A3D9LG48</accession>